<evidence type="ECO:0000256" key="4">
    <source>
        <dbReference type="ARBA" id="ARBA00008873"/>
    </source>
</evidence>
<dbReference type="OrthoDB" id="435980at2759"/>
<keyword evidence="14" id="KW-0496">Mitochondrion</keyword>
<dbReference type="Pfam" id="PF01545">
    <property type="entry name" value="Cation_efflux"/>
    <property type="match status" value="1"/>
</dbReference>
<dbReference type="InterPro" id="IPR002524">
    <property type="entry name" value="Cation_efflux"/>
</dbReference>
<dbReference type="InterPro" id="IPR058533">
    <property type="entry name" value="Cation_efflux_TM"/>
</dbReference>
<evidence type="ECO:0000256" key="15">
    <source>
        <dbReference type="ARBA" id="ARBA00023136"/>
    </source>
</evidence>
<dbReference type="InterPro" id="IPR037129">
    <property type="entry name" value="XPA_sf"/>
</dbReference>
<keyword evidence="8" id="KW-0256">Endoplasmic reticulum</keyword>
<evidence type="ECO:0000256" key="3">
    <source>
        <dbReference type="ARBA" id="ARBA00004240"/>
    </source>
</evidence>
<evidence type="ECO:0000256" key="17">
    <source>
        <dbReference type="ARBA" id="ARBA00023242"/>
    </source>
</evidence>
<feature type="transmembrane region" description="Helical" evidence="24">
    <location>
        <begin position="403"/>
        <end position="422"/>
    </location>
</feature>
<evidence type="ECO:0000256" key="23">
    <source>
        <dbReference type="SAM" id="MobiDB-lite"/>
    </source>
</evidence>
<dbReference type="Proteomes" id="UP000192247">
    <property type="component" value="Unassembled WGS sequence"/>
</dbReference>
<keyword evidence="15 24" id="KW-0472">Membrane</keyword>
<keyword evidence="9" id="KW-0862">Zinc</keyword>
<evidence type="ECO:0000256" key="14">
    <source>
        <dbReference type="ARBA" id="ARBA00023128"/>
    </source>
</evidence>
<evidence type="ECO:0000256" key="7">
    <source>
        <dbReference type="ARBA" id="ARBA00022692"/>
    </source>
</evidence>
<dbReference type="EMBL" id="MNPL01001742">
    <property type="protein sequence ID" value="OQR78850.1"/>
    <property type="molecule type" value="Genomic_DNA"/>
</dbReference>
<feature type="transmembrane region" description="Helical" evidence="24">
    <location>
        <begin position="286"/>
        <end position="309"/>
    </location>
</feature>
<dbReference type="Gene3D" id="3.90.530.10">
    <property type="entry name" value="XPA C-terminal domain"/>
    <property type="match status" value="1"/>
</dbReference>
<dbReference type="SUPFAM" id="SSF46955">
    <property type="entry name" value="Putative DNA-binding domain"/>
    <property type="match status" value="1"/>
</dbReference>
<feature type="domain" description="Cation efflux protein transmembrane" evidence="25">
    <location>
        <begin position="220"/>
        <end position="429"/>
    </location>
</feature>
<comment type="catalytic activity">
    <reaction evidence="21">
        <text>Zn(2+)(in) + 2 H(+)(out) = Zn(2+)(out) + 2 H(+)(in)</text>
        <dbReference type="Rhea" id="RHEA:72627"/>
        <dbReference type="ChEBI" id="CHEBI:15378"/>
        <dbReference type="ChEBI" id="CHEBI:29105"/>
    </reaction>
</comment>
<comment type="caution">
    <text evidence="26">The sequence shown here is derived from an EMBL/GenBank/DDBJ whole genome shotgun (WGS) entry which is preliminary data.</text>
</comment>
<evidence type="ECO:0000256" key="5">
    <source>
        <dbReference type="ARBA" id="ARBA00022448"/>
    </source>
</evidence>
<dbReference type="AlphaFoldDB" id="A0A1V9XZG4"/>
<dbReference type="CDD" id="cd21078">
    <property type="entry name" value="NTD_ZNT9"/>
    <property type="match status" value="1"/>
</dbReference>
<dbReference type="GO" id="GO:0006829">
    <property type="term" value="P:zinc ion transport"/>
    <property type="evidence" value="ECO:0007669"/>
    <property type="project" value="UniProtKB-KW"/>
</dbReference>
<dbReference type="Gene3D" id="1.20.1510.10">
    <property type="entry name" value="Cation efflux protein transmembrane domain"/>
    <property type="match status" value="1"/>
</dbReference>
<dbReference type="GO" id="GO:0008324">
    <property type="term" value="F:monoatomic cation transmembrane transporter activity"/>
    <property type="evidence" value="ECO:0007669"/>
    <property type="project" value="InterPro"/>
</dbReference>
<dbReference type="FunCoup" id="A0A1V9XZG4">
    <property type="interactions" value="1315"/>
</dbReference>
<reference evidence="26 27" key="1">
    <citation type="journal article" date="2017" name="Gigascience">
        <title>Draft genome of the honey bee ectoparasitic mite, Tropilaelaps mercedesae, is shaped by the parasitic life history.</title>
        <authorList>
            <person name="Dong X."/>
            <person name="Armstrong S.D."/>
            <person name="Xia D."/>
            <person name="Makepeace B.L."/>
            <person name="Darby A.C."/>
            <person name="Kadowaki T."/>
        </authorList>
    </citation>
    <scope>NUCLEOTIDE SEQUENCE [LARGE SCALE GENOMIC DNA]</scope>
    <source>
        <strain evidence="26">Wuxi-XJTLU</strain>
    </source>
</reference>
<evidence type="ECO:0000256" key="10">
    <source>
        <dbReference type="ARBA" id="ARBA00022906"/>
    </source>
</evidence>
<dbReference type="GO" id="GO:0005634">
    <property type="term" value="C:nucleus"/>
    <property type="evidence" value="ECO:0007669"/>
    <property type="project" value="UniProtKB-SubCell"/>
</dbReference>
<keyword evidence="27" id="KW-1185">Reference proteome</keyword>
<evidence type="ECO:0000256" key="1">
    <source>
        <dbReference type="ARBA" id="ARBA00004123"/>
    </source>
</evidence>
<dbReference type="PANTHER" id="PTHR13414:SF9">
    <property type="entry name" value="PROTON-COUPLED ZINC ANTIPORTER SLC30A9, MITOCHONDRIAL"/>
    <property type="match status" value="1"/>
</dbReference>
<dbReference type="SUPFAM" id="SSF161111">
    <property type="entry name" value="Cation efflux protein transmembrane domain-like"/>
    <property type="match status" value="1"/>
</dbReference>
<keyword evidence="7 24" id="KW-0812">Transmembrane</keyword>
<comment type="subcellular location">
    <subcellularLocation>
        <location evidence="3">Endoplasmic reticulum</location>
    </subcellularLocation>
    <subcellularLocation>
        <location evidence="2">Mitochondrion membrane</location>
        <topology evidence="2">Multi-pass membrane protein</topology>
    </subcellularLocation>
    <subcellularLocation>
        <location evidence="1">Nucleus</location>
    </subcellularLocation>
</comment>
<dbReference type="GO" id="GO:0005783">
    <property type="term" value="C:endoplasmic reticulum"/>
    <property type="evidence" value="ECO:0007669"/>
    <property type="project" value="UniProtKB-SubCell"/>
</dbReference>
<evidence type="ECO:0000256" key="11">
    <source>
        <dbReference type="ARBA" id="ARBA00022989"/>
    </source>
</evidence>
<keyword evidence="6" id="KW-0050">Antiport</keyword>
<dbReference type="GO" id="GO:0031966">
    <property type="term" value="C:mitochondrial membrane"/>
    <property type="evidence" value="ECO:0007669"/>
    <property type="project" value="UniProtKB-SubCell"/>
</dbReference>
<dbReference type="NCBIfam" id="TIGR01297">
    <property type="entry name" value="CDF"/>
    <property type="match status" value="1"/>
</dbReference>
<dbReference type="InterPro" id="IPR009061">
    <property type="entry name" value="DNA-bd_dom_put_sf"/>
</dbReference>
<keyword evidence="10" id="KW-0864">Zinc transport</keyword>
<evidence type="ECO:0000256" key="13">
    <source>
        <dbReference type="ARBA" id="ARBA00023065"/>
    </source>
</evidence>
<dbReference type="InterPro" id="IPR027469">
    <property type="entry name" value="Cation_efflux_TMD_sf"/>
</dbReference>
<name>A0A1V9XZG4_9ACAR</name>
<evidence type="ECO:0000256" key="20">
    <source>
        <dbReference type="ARBA" id="ARBA00034922"/>
    </source>
</evidence>
<dbReference type="STRING" id="418985.A0A1V9XZG4"/>
<evidence type="ECO:0000256" key="18">
    <source>
        <dbReference type="ARBA" id="ARBA00033405"/>
    </source>
</evidence>
<gene>
    <name evidence="26" type="ORF">BIW11_06131</name>
</gene>
<evidence type="ECO:0000256" key="8">
    <source>
        <dbReference type="ARBA" id="ARBA00022824"/>
    </source>
</evidence>
<evidence type="ECO:0000256" key="19">
    <source>
        <dbReference type="ARBA" id="ARBA00034845"/>
    </source>
</evidence>
<keyword evidence="17" id="KW-0539">Nucleus</keyword>
<dbReference type="PANTHER" id="PTHR13414">
    <property type="entry name" value="HUEL-CATION TRANSPORTER"/>
    <property type="match status" value="1"/>
</dbReference>
<evidence type="ECO:0000256" key="6">
    <source>
        <dbReference type="ARBA" id="ARBA00022449"/>
    </source>
</evidence>
<evidence type="ECO:0000256" key="22">
    <source>
        <dbReference type="SAM" id="Coils"/>
    </source>
</evidence>
<dbReference type="InParanoid" id="A0A1V9XZG4"/>
<proteinExistence type="inferred from homology"/>
<feature type="coiled-coil region" evidence="22">
    <location>
        <begin position="163"/>
        <end position="213"/>
    </location>
</feature>
<evidence type="ECO:0000313" key="26">
    <source>
        <dbReference type="EMBL" id="OQR78850.1"/>
    </source>
</evidence>
<keyword evidence="5" id="KW-0813">Transport</keyword>
<dbReference type="GO" id="GO:0015297">
    <property type="term" value="F:antiporter activity"/>
    <property type="evidence" value="ECO:0007669"/>
    <property type="project" value="UniProtKB-KW"/>
</dbReference>
<keyword evidence="13" id="KW-0406">Ion transport</keyword>
<organism evidence="26 27">
    <name type="scientific">Tropilaelaps mercedesae</name>
    <dbReference type="NCBI Taxonomy" id="418985"/>
    <lineage>
        <taxon>Eukaryota</taxon>
        <taxon>Metazoa</taxon>
        <taxon>Ecdysozoa</taxon>
        <taxon>Arthropoda</taxon>
        <taxon>Chelicerata</taxon>
        <taxon>Arachnida</taxon>
        <taxon>Acari</taxon>
        <taxon>Parasitiformes</taxon>
        <taxon>Mesostigmata</taxon>
        <taxon>Gamasina</taxon>
        <taxon>Dermanyssoidea</taxon>
        <taxon>Laelapidae</taxon>
        <taxon>Tropilaelaps</taxon>
    </lineage>
</organism>
<evidence type="ECO:0000256" key="16">
    <source>
        <dbReference type="ARBA" id="ARBA00023163"/>
    </source>
</evidence>
<dbReference type="GO" id="GO:0006882">
    <property type="term" value="P:intracellular zinc ion homeostasis"/>
    <property type="evidence" value="ECO:0007669"/>
    <property type="project" value="TreeGrafter"/>
</dbReference>
<evidence type="ECO:0000256" key="24">
    <source>
        <dbReference type="SAM" id="Phobius"/>
    </source>
</evidence>
<evidence type="ECO:0000256" key="9">
    <source>
        <dbReference type="ARBA" id="ARBA00022833"/>
    </source>
</evidence>
<keyword evidence="16" id="KW-0804">Transcription</keyword>
<evidence type="ECO:0000256" key="21">
    <source>
        <dbReference type="ARBA" id="ARBA00048349"/>
    </source>
</evidence>
<evidence type="ECO:0000313" key="27">
    <source>
        <dbReference type="Proteomes" id="UP000192247"/>
    </source>
</evidence>
<feature type="transmembrane region" description="Helical" evidence="24">
    <location>
        <begin position="373"/>
        <end position="397"/>
    </location>
</feature>
<sequence>MRGFCLLVGNSTLPLRCHRGSNSISEHNLRLLTRGGLHFRYRTGSRACSSTDSDSTETRSSPHKINSSASQKCLPERKAISEMQQTIIKAIKGTRIKLDVNQEYTERNFITPIRAMTEYGLKLQDLEGLKKTLRRSPISDNPPITVFLRRDVESKALEVYGSREALKRAQQQQIEEIQRLRDEENLISKKILKEFYKAEKRNVEKKQRELILKGSGRVVHTAVAINAANCLFKTVAWLYSGSHSMFAEAVHSFADTLNQLILAFGIRKSLQQANPNHPYGYHNMRYVSSLISGVGIFFCGAGLAWYHGFVGLLSPERVNSLYWAFVILGGSLLSEGGTLYVAFREIRNGARHENVSMLDYIVRSRDPSVNVVLLEDIAAVLGVSIAASCLGLAHIYGNPHFDAMGSLLIGCILASVASFIIYTNTTALVGRSIPFEQVQRINRELESDVMIRAIYDVKATDMGNQIVRYKAEVDFDGRELTRSYIDTLDLEIMLQEVQGFTTIEELDAFMLKHGESIIDLLGAQVDRIERNLKQRHPDVRHVDLEVL</sequence>
<accession>A0A1V9XZG4</accession>
<keyword evidence="11 24" id="KW-1133">Transmembrane helix</keyword>
<feature type="region of interest" description="Disordered" evidence="23">
    <location>
        <begin position="45"/>
        <end position="71"/>
    </location>
</feature>
<protein>
    <recommendedName>
        <fullName evidence="19">Proton-coupled zinc antiporter SLC30A9, mitochondrial</fullName>
    </recommendedName>
    <alternativeName>
        <fullName evidence="18">Solute carrier family 30 member 9</fullName>
    </alternativeName>
    <alternativeName>
        <fullName evidence="20">Zinc transporter 9</fullName>
    </alternativeName>
</protein>
<dbReference type="InterPro" id="IPR040177">
    <property type="entry name" value="SLC30A9"/>
</dbReference>
<evidence type="ECO:0000256" key="12">
    <source>
        <dbReference type="ARBA" id="ARBA00023015"/>
    </source>
</evidence>
<evidence type="ECO:0000256" key="2">
    <source>
        <dbReference type="ARBA" id="ARBA00004225"/>
    </source>
</evidence>
<feature type="transmembrane region" description="Helical" evidence="24">
    <location>
        <begin position="321"/>
        <end position="343"/>
    </location>
</feature>
<keyword evidence="12" id="KW-0805">Transcription regulation</keyword>
<comment type="similarity">
    <text evidence="4">Belongs to the cation diffusion facilitator (CDF) transporter (TC 2.A.4) family. SLC30A subfamily.</text>
</comment>
<keyword evidence="22" id="KW-0175">Coiled coil</keyword>
<evidence type="ECO:0000259" key="25">
    <source>
        <dbReference type="Pfam" id="PF01545"/>
    </source>
</evidence>